<evidence type="ECO:0000313" key="6">
    <source>
        <dbReference type="EMBL" id="WDA99010.1"/>
    </source>
</evidence>
<keyword evidence="5" id="KW-0812">Transmembrane</keyword>
<sequence length="65" mass="7448">MTDFLQNLKRFPKFIIGVLIGLIVVILNPVRKKLNTYRGRYLIVSLSLVSIASILLTLKAMLRFD</sequence>
<protein>
    <recommendedName>
        <fullName evidence="3">Uncharacterized protein ycf33</fullName>
    </recommendedName>
</protein>
<dbReference type="AlphaFoldDB" id="A0A9Y1MXF8"/>
<dbReference type="EMBL" id="OP616812">
    <property type="protein sequence ID" value="WDA99010.1"/>
    <property type="molecule type" value="Genomic_DNA"/>
</dbReference>
<gene>
    <name evidence="6" type="primary">ycf33</name>
    <name evidence="6" type="ORF">GRSY_005</name>
</gene>
<name>A0A9Y1MXF8_9RHOD</name>
<dbReference type="GO" id="GO:0009536">
    <property type="term" value="C:plastid"/>
    <property type="evidence" value="ECO:0007669"/>
    <property type="project" value="UniProtKB-SubCell"/>
</dbReference>
<comment type="similarity">
    <text evidence="2">Belongs to the ycf33 family.</text>
</comment>
<geneLocation type="plastid" evidence="6"/>
<dbReference type="InterPro" id="IPR008470">
    <property type="entry name" value="Uncharacterised_Ycf33"/>
</dbReference>
<proteinExistence type="inferred from homology"/>
<evidence type="ECO:0000256" key="3">
    <source>
        <dbReference type="ARBA" id="ARBA00021584"/>
    </source>
</evidence>
<feature type="transmembrane region" description="Helical" evidence="5">
    <location>
        <begin position="42"/>
        <end position="62"/>
    </location>
</feature>
<evidence type="ECO:0000256" key="2">
    <source>
        <dbReference type="ARBA" id="ARBA00010985"/>
    </source>
</evidence>
<comment type="subcellular location">
    <subcellularLocation>
        <location evidence="1">Plastid</location>
    </subcellularLocation>
</comment>
<evidence type="ECO:0000256" key="1">
    <source>
        <dbReference type="ARBA" id="ARBA00004474"/>
    </source>
</evidence>
<organism evidence="6">
    <name type="scientific">Gronococcus sybilensis</name>
    <dbReference type="NCBI Taxonomy" id="3028029"/>
    <lineage>
        <taxon>Eukaryota</taxon>
        <taxon>Rhodophyta</taxon>
        <taxon>Bangiophyceae</taxon>
        <taxon>Cavernulicolales</taxon>
        <taxon>Cavernulicolaceae</taxon>
        <taxon>Gronococcus</taxon>
    </lineage>
</organism>
<evidence type="ECO:0000256" key="4">
    <source>
        <dbReference type="ARBA" id="ARBA00022640"/>
    </source>
</evidence>
<evidence type="ECO:0000256" key="5">
    <source>
        <dbReference type="SAM" id="Phobius"/>
    </source>
</evidence>
<keyword evidence="4 6" id="KW-0934">Plastid</keyword>
<accession>A0A9Y1MXF8</accession>
<dbReference type="Pfam" id="PF05421">
    <property type="entry name" value="DUF751"/>
    <property type="match status" value="1"/>
</dbReference>
<feature type="transmembrane region" description="Helical" evidence="5">
    <location>
        <begin position="12"/>
        <end position="30"/>
    </location>
</feature>
<keyword evidence="5" id="KW-0472">Membrane</keyword>
<reference evidence="6" key="1">
    <citation type="journal article" date="2023" name="J. Phycol.">
        <title>Revised classification of the Cyanidiophyceae based on plastid genome data with descriptions of the Cavernulicolales ord. nov. and Galdieriales ord. nov. (Rhodophyta).</title>
        <authorList>
            <person name="Park S.I."/>
            <person name="Cho C.H."/>
            <person name="Ciniglia C."/>
            <person name="Huang T.Y."/>
            <person name="Liu S.L."/>
            <person name="Bustamante D.E."/>
            <person name="Calderon M.S."/>
            <person name="Mansilla A."/>
            <person name="McDermott T."/>
            <person name="Andersen R.A."/>
            <person name="Yoon H.S."/>
        </authorList>
    </citation>
    <scope>NUCLEOTIDE SEQUENCE</scope>
</reference>
<keyword evidence="5" id="KW-1133">Transmembrane helix</keyword>